<feature type="domain" description="RRM" evidence="4">
    <location>
        <begin position="1"/>
        <end position="78"/>
    </location>
</feature>
<dbReference type="Pfam" id="PF00076">
    <property type="entry name" value="RRM_1"/>
    <property type="match status" value="3"/>
</dbReference>
<evidence type="ECO:0000256" key="3">
    <source>
        <dbReference type="SAM" id="MobiDB-lite"/>
    </source>
</evidence>
<dbReference type="EMBL" id="MCFL01000002">
    <property type="protein sequence ID" value="ORZ40633.1"/>
    <property type="molecule type" value="Genomic_DNA"/>
</dbReference>
<evidence type="ECO:0000256" key="1">
    <source>
        <dbReference type="ARBA" id="ARBA00022884"/>
    </source>
</evidence>
<dbReference type="GO" id="GO:0043488">
    <property type="term" value="P:regulation of mRNA stability"/>
    <property type="evidence" value="ECO:0007669"/>
    <property type="project" value="TreeGrafter"/>
</dbReference>
<dbReference type="AlphaFoldDB" id="A0A1Y2I3T7"/>
<dbReference type="Proteomes" id="UP000193411">
    <property type="component" value="Unassembled WGS sequence"/>
</dbReference>
<dbReference type="PROSITE" id="PS50102">
    <property type="entry name" value="RRM"/>
    <property type="match status" value="3"/>
</dbReference>
<gene>
    <name evidence="5" type="ORF">BCR44DRAFT_100120</name>
</gene>
<proteinExistence type="predicted"/>
<organism evidence="5 6">
    <name type="scientific">Catenaria anguillulae PL171</name>
    <dbReference type="NCBI Taxonomy" id="765915"/>
    <lineage>
        <taxon>Eukaryota</taxon>
        <taxon>Fungi</taxon>
        <taxon>Fungi incertae sedis</taxon>
        <taxon>Blastocladiomycota</taxon>
        <taxon>Blastocladiomycetes</taxon>
        <taxon>Blastocladiales</taxon>
        <taxon>Catenariaceae</taxon>
        <taxon>Catenaria</taxon>
    </lineage>
</organism>
<dbReference type="OrthoDB" id="8093034at2759"/>
<dbReference type="InterPro" id="IPR012677">
    <property type="entry name" value="Nucleotide-bd_a/b_plait_sf"/>
</dbReference>
<dbReference type="Gene3D" id="3.30.70.330">
    <property type="match status" value="3"/>
</dbReference>
<dbReference type="STRING" id="765915.A0A1Y2I3T7"/>
<dbReference type="InterPro" id="IPR035979">
    <property type="entry name" value="RBD_domain_sf"/>
</dbReference>
<dbReference type="GO" id="GO:0003729">
    <property type="term" value="F:mRNA binding"/>
    <property type="evidence" value="ECO:0007669"/>
    <property type="project" value="InterPro"/>
</dbReference>
<dbReference type="SMART" id="SM00360">
    <property type="entry name" value="RRM"/>
    <property type="match status" value="3"/>
</dbReference>
<sequence>LYVGNLDPRVTEVMLREIFASLGEVTHAKIIPDKNNQHGGLNYGFIDMVDHSTASAAIETLNGRKVLGYEIKVNWAYQGNNATREDTSNHHHVFVGDLSPDVTDQVLNKAFSAFGSLSDARVMWDMNTGKSRGYGFLAFRDRDDAERAISTMNGEWLGSRAIRVNWANQKNQTNQADQQPRSGAPTATDDFSPGYNSVPQQPSLSYDVVVNQTPYTNVTVYVGNLAPSVREADLFPLFQMYGYVHEVRLQHDRGFSFIKMDTHEHATMSICYLNGHILHGRALKVSWGKDKNAGDQAGSG</sequence>
<feature type="domain" description="RRM" evidence="4">
    <location>
        <begin position="218"/>
        <end position="290"/>
    </location>
</feature>
<dbReference type="CDD" id="cd12619">
    <property type="entry name" value="RRM2_PUB1"/>
    <property type="match status" value="1"/>
</dbReference>
<dbReference type="InterPro" id="IPR050825">
    <property type="entry name" value="RBM42_RBP45_47-like"/>
</dbReference>
<comment type="caution">
    <text evidence="5">The sequence shown here is derived from an EMBL/GenBank/DDBJ whole genome shotgun (WGS) entry which is preliminary data.</text>
</comment>
<evidence type="ECO:0000259" key="4">
    <source>
        <dbReference type="PROSITE" id="PS50102"/>
    </source>
</evidence>
<dbReference type="GO" id="GO:0010494">
    <property type="term" value="C:cytoplasmic stress granule"/>
    <property type="evidence" value="ECO:0007669"/>
    <property type="project" value="TreeGrafter"/>
</dbReference>
<evidence type="ECO:0000313" key="6">
    <source>
        <dbReference type="Proteomes" id="UP000193411"/>
    </source>
</evidence>
<feature type="region of interest" description="Disordered" evidence="3">
    <location>
        <begin position="171"/>
        <end position="196"/>
    </location>
</feature>
<keyword evidence="1 2" id="KW-0694">RNA-binding</keyword>
<feature type="non-terminal residue" evidence="5">
    <location>
        <position position="1"/>
    </location>
</feature>
<reference evidence="5 6" key="1">
    <citation type="submission" date="2016-07" db="EMBL/GenBank/DDBJ databases">
        <title>Pervasive Adenine N6-methylation of Active Genes in Fungi.</title>
        <authorList>
            <consortium name="DOE Joint Genome Institute"/>
            <person name="Mondo S.J."/>
            <person name="Dannebaum R.O."/>
            <person name="Kuo R.C."/>
            <person name="Labutti K."/>
            <person name="Haridas S."/>
            <person name="Kuo A."/>
            <person name="Salamov A."/>
            <person name="Ahrendt S.R."/>
            <person name="Lipzen A."/>
            <person name="Sullivan W."/>
            <person name="Andreopoulos W.B."/>
            <person name="Clum A."/>
            <person name="Lindquist E."/>
            <person name="Daum C."/>
            <person name="Ramamoorthy G.K."/>
            <person name="Gryganskyi A."/>
            <person name="Culley D."/>
            <person name="Magnuson J.K."/>
            <person name="James T.Y."/>
            <person name="O'Malley M.A."/>
            <person name="Stajich J.E."/>
            <person name="Spatafora J.W."/>
            <person name="Visel A."/>
            <person name="Grigoriev I.V."/>
        </authorList>
    </citation>
    <scope>NUCLEOTIDE SEQUENCE [LARGE SCALE GENOMIC DNA]</scope>
    <source>
        <strain evidence="5 6">PL171</strain>
    </source>
</reference>
<dbReference type="GO" id="GO:0034063">
    <property type="term" value="P:stress granule assembly"/>
    <property type="evidence" value="ECO:0007669"/>
    <property type="project" value="TreeGrafter"/>
</dbReference>
<dbReference type="GO" id="GO:0000184">
    <property type="term" value="P:nuclear-transcribed mRNA catabolic process, nonsense-mediated decay"/>
    <property type="evidence" value="ECO:0007669"/>
    <property type="project" value="TreeGrafter"/>
</dbReference>
<feature type="non-terminal residue" evidence="5">
    <location>
        <position position="300"/>
    </location>
</feature>
<feature type="domain" description="RRM" evidence="4">
    <location>
        <begin position="91"/>
        <end position="169"/>
    </location>
</feature>
<dbReference type="PANTHER" id="PTHR47640:SF5">
    <property type="entry name" value="RRM DOMAIN-CONTAINING PROTEIN"/>
    <property type="match status" value="1"/>
</dbReference>
<accession>A0A1Y2I3T7</accession>
<name>A0A1Y2I3T7_9FUNG</name>
<protein>
    <recommendedName>
        <fullName evidence="4">RRM domain-containing protein</fullName>
    </recommendedName>
</protein>
<feature type="compositionally biased region" description="Polar residues" evidence="3">
    <location>
        <begin position="171"/>
        <end position="181"/>
    </location>
</feature>
<dbReference type="InterPro" id="IPR000504">
    <property type="entry name" value="RRM_dom"/>
</dbReference>
<evidence type="ECO:0000313" key="5">
    <source>
        <dbReference type="EMBL" id="ORZ40633.1"/>
    </source>
</evidence>
<keyword evidence="6" id="KW-1185">Reference proteome</keyword>
<dbReference type="PANTHER" id="PTHR47640">
    <property type="entry name" value="TRNA SELENOCYSTEINE 1-ASSOCIATED PROTEIN 1-RELATED-RELATED"/>
    <property type="match status" value="1"/>
</dbReference>
<evidence type="ECO:0000256" key="2">
    <source>
        <dbReference type="PROSITE-ProRule" id="PRU00176"/>
    </source>
</evidence>
<dbReference type="SUPFAM" id="SSF54928">
    <property type="entry name" value="RNA-binding domain, RBD"/>
    <property type="match status" value="3"/>
</dbReference>